<evidence type="ECO:0000313" key="2">
    <source>
        <dbReference type="Proteomes" id="UP000181790"/>
    </source>
</evidence>
<keyword evidence="2" id="KW-1185">Reference proteome</keyword>
<accession>A0A1S2VBK2</accession>
<name>A0A1S2VBK2_9BACT</name>
<dbReference type="OrthoDB" id="1069215at2"/>
<gene>
    <name evidence="1" type="ORF">BLX24_26390</name>
</gene>
<dbReference type="AlphaFoldDB" id="A0A1S2VBK2"/>
<organism evidence="1 2">
    <name type="scientific">Arsenicibacter rosenii</name>
    <dbReference type="NCBI Taxonomy" id="1750698"/>
    <lineage>
        <taxon>Bacteria</taxon>
        <taxon>Pseudomonadati</taxon>
        <taxon>Bacteroidota</taxon>
        <taxon>Cytophagia</taxon>
        <taxon>Cytophagales</taxon>
        <taxon>Spirosomataceae</taxon>
        <taxon>Arsenicibacter</taxon>
    </lineage>
</organism>
<comment type="caution">
    <text evidence="1">The sequence shown here is derived from an EMBL/GenBank/DDBJ whole genome shotgun (WGS) entry which is preliminary data.</text>
</comment>
<dbReference type="Proteomes" id="UP000181790">
    <property type="component" value="Unassembled WGS sequence"/>
</dbReference>
<sequence length="62" mass="7253">MPALADRFGKKEPRYPNRFRDLMERISRKRAFDTSAGTEEEKYAQGKVFGNFYECFTASLHS</sequence>
<reference evidence="1 2" key="1">
    <citation type="submission" date="2016-10" db="EMBL/GenBank/DDBJ databases">
        <title>Arsenicibacter rosenii gen. nov., sp. nov., an efficient arsenic-methylating bacterium isolated from an arsenic-contaminated paddy soil.</title>
        <authorList>
            <person name="Huang K."/>
        </authorList>
    </citation>
    <scope>NUCLEOTIDE SEQUENCE [LARGE SCALE GENOMIC DNA]</scope>
    <source>
        <strain evidence="1 2">SM-1</strain>
    </source>
</reference>
<evidence type="ECO:0000313" key="1">
    <source>
        <dbReference type="EMBL" id="OIN56104.1"/>
    </source>
</evidence>
<dbReference type="RefSeq" id="WP_071506236.1">
    <property type="nucleotide sequence ID" value="NZ_MORL01000028.1"/>
</dbReference>
<dbReference type="EMBL" id="MORL01000028">
    <property type="protein sequence ID" value="OIN56104.1"/>
    <property type="molecule type" value="Genomic_DNA"/>
</dbReference>
<proteinExistence type="predicted"/>
<protein>
    <submittedName>
        <fullName evidence="1">Uncharacterized protein</fullName>
    </submittedName>
</protein>